<keyword evidence="6" id="KW-1185">Reference proteome</keyword>
<evidence type="ECO:0000313" key="6">
    <source>
        <dbReference type="Proteomes" id="UP000184432"/>
    </source>
</evidence>
<dbReference type="Gene3D" id="1.10.10.60">
    <property type="entry name" value="Homeodomain-like"/>
    <property type="match status" value="2"/>
</dbReference>
<evidence type="ECO:0000256" key="1">
    <source>
        <dbReference type="ARBA" id="ARBA00023015"/>
    </source>
</evidence>
<keyword evidence="3" id="KW-0804">Transcription</keyword>
<organism evidence="5 6">
    <name type="scientific">Aquimarina spongiae</name>
    <dbReference type="NCBI Taxonomy" id="570521"/>
    <lineage>
        <taxon>Bacteria</taxon>
        <taxon>Pseudomonadati</taxon>
        <taxon>Bacteroidota</taxon>
        <taxon>Flavobacteriia</taxon>
        <taxon>Flavobacteriales</taxon>
        <taxon>Flavobacteriaceae</taxon>
        <taxon>Aquimarina</taxon>
    </lineage>
</organism>
<dbReference type="PANTHER" id="PTHR47893">
    <property type="entry name" value="REGULATORY PROTEIN PCHR"/>
    <property type="match status" value="1"/>
</dbReference>
<dbReference type="GO" id="GO:0003700">
    <property type="term" value="F:DNA-binding transcription factor activity"/>
    <property type="evidence" value="ECO:0007669"/>
    <property type="project" value="InterPro"/>
</dbReference>
<evidence type="ECO:0000259" key="4">
    <source>
        <dbReference type="PROSITE" id="PS01124"/>
    </source>
</evidence>
<dbReference type="SUPFAM" id="SSF46689">
    <property type="entry name" value="Homeodomain-like"/>
    <property type="match status" value="2"/>
</dbReference>
<feature type="domain" description="HTH araC/xylS-type" evidence="4">
    <location>
        <begin position="194"/>
        <end position="292"/>
    </location>
</feature>
<reference evidence="6" key="1">
    <citation type="submission" date="2016-11" db="EMBL/GenBank/DDBJ databases">
        <authorList>
            <person name="Varghese N."/>
            <person name="Submissions S."/>
        </authorList>
    </citation>
    <scope>NUCLEOTIDE SEQUENCE [LARGE SCALE GENOMIC DNA]</scope>
    <source>
        <strain evidence="6">DSM 22623</strain>
    </source>
</reference>
<dbReference type="InterPro" id="IPR053142">
    <property type="entry name" value="PchR_regulatory_protein"/>
</dbReference>
<dbReference type="PANTHER" id="PTHR47893:SF1">
    <property type="entry name" value="REGULATORY PROTEIN PCHR"/>
    <property type="match status" value="1"/>
</dbReference>
<accession>A0A1M6F0U6</accession>
<dbReference type="STRING" id="570521.SAMN04488508_10432"/>
<evidence type="ECO:0000313" key="5">
    <source>
        <dbReference type="EMBL" id="SHI91285.1"/>
    </source>
</evidence>
<dbReference type="AlphaFoldDB" id="A0A1M6F0U6"/>
<name>A0A1M6F0U6_9FLAO</name>
<dbReference type="InterPro" id="IPR009057">
    <property type="entry name" value="Homeodomain-like_sf"/>
</dbReference>
<dbReference type="GO" id="GO:0043565">
    <property type="term" value="F:sequence-specific DNA binding"/>
    <property type="evidence" value="ECO:0007669"/>
    <property type="project" value="InterPro"/>
</dbReference>
<evidence type="ECO:0000256" key="2">
    <source>
        <dbReference type="ARBA" id="ARBA00023125"/>
    </source>
</evidence>
<dbReference type="Proteomes" id="UP000184432">
    <property type="component" value="Unassembled WGS sequence"/>
</dbReference>
<dbReference type="PROSITE" id="PS01124">
    <property type="entry name" value="HTH_ARAC_FAMILY_2"/>
    <property type="match status" value="1"/>
</dbReference>
<protein>
    <submittedName>
        <fullName evidence="5">AraC-type DNA-binding protein</fullName>
    </submittedName>
</protein>
<keyword evidence="2 5" id="KW-0238">DNA-binding</keyword>
<evidence type="ECO:0000256" key="3">
    <source>
        <dbReference type="ARBA" id="ARBA00023163"/>
    </source>
</evidence>
<dbReference type="InterPro" id="IPR020449">
    <property type="entry name" value="Tscrpt_reg_AraC-type_HTH"/>
</dbReference>
<sequence length="294" mass="34238">MKSYNLDISFEDMIQITIKIEENFDLLVYKPTIGSLIYIPRKKNSEKLIHFILCSSGTFELQIGSEHHLTFDSDQFIITYNTPSIIFAQENTQLFVLQIELKKFHRMILNQSNLLDFLFKSEEIKKPIFKVARTYFLHCSIAKQIMQSLHSKSELVYLKAKTYELVSMLTHFLTKNSGTACPYFLDQDAIKKLEQAKNILENNFVEPPLTSELSEQVHLSLQKLNKGFKQVYGMSIQDYLINRRMIVSQELLISKKYTVKEIALRVGYSTSSHFIAAFKKKFGTTPKKYVMRLN</sequence>
<dbReference type="Pfam" id="PF12833">
    <property type="entry name" value="HTH_18"/>
    <property type="match status" value="1"/>
</dbReference>
<dbReference type="EMBL" id="FQYP01000004">
    <property type="protein sequence ID" value="SHI91285.1"/>
    <property type="molecule type" value="Genomic_DNA"/>
</dbReference>
<dbReference type="InterPro" id="IPR018062">
    <property type="entry name" value="HTH_AraC-typ_CS"/>
</dbReference>
<dbReference type="PRINTS" id="PR00032">
    <property type="entry name" value="HTHARAC"/>
</dbReference>
<dbReference type="OrthoDB" id="799767at2"/>
<dbReference type="InterPro" id="IPR018060">
    <property type="entry name" value="HTH_AraC"/>
</dbReference>
<dbReference type="PROSITE" id="PS00041">
    <property type="entry name" value="HTH_ARAC_FAMILY_1"/>
    <property type="match status" value="1"/>
</dbReference>
<proteinExistence type="predicted"/>
<dbReference type="RefSeq" id="WP_073315867.1">
    <property type="nucleotide sequence ID" value="NZ_FQYP01000004.1"/>
</dbReference>
<dbReference type="SMART" id="SM00342">
    <property type="entry name" value="HTH_ARAC"/>
    <property type="match status" value="1"/>
</dbReference>
<gene>
    <name evidence="5" type="ORF">SAMN04488508_10432</name>
</gene>
<keyword evidence="1" id="KW-0805">Transcription regulation</keyword>